<evidence type="ECO:0000256" key="3">
    <source>
        <dbReference type="ARBA" id="ARBA00022692"/>
    </source>
</evidence>
<dbReference type="GO" id="GO:0007155">
    <property type="term" value="P:cell adhesion"/>
    <property type="evidence" value="ECO:0007669"/>
    <property type="project" value="UniProtKB-KW"/>
</dbReference>
<comment type="similarity">
    <text evidence="2">Belongs to the ninjurin family.</text>
</comment>
<keyword evidence="5 7" id="KW-1133">Transmembrane helix</keyword>
<dbReference type="OMA" id="ESCVMAF"/>
<keyword evidence="9" id="KW-1185">Reference proteome</keyword>
<evidence type="ECO:0000256" key="1">
    <source>
        <dbReference type="ARBA" id="ARBA00004141"/>
    </source>
</evidence>
<feature type="transmembrane region" description="Helical" evidence="7">
    <location>
        <begin position="141"/>
        <end position="163"/>
    </location>
</feature>
<gene>
    <name evidence="8" type="ORF">X777_10299</name>
</gene>
<dbReference type="GO" id="GO:0042246">
    <property type="term" value="P:tissue regeneration"/>
    <property type="evidence" value="ECO:0007669"/>
    <property type="project" value="InterPro"/>
</dbReference>
<keyword evidence="4" id="KW-0130">Cell adhesion</keyword>
<accession>A0A026W595</accession>
<comment type="subcellular location">
    <subcellularLocation>
        <location evidence="1">Membrane</location>
        <topology evidence="1">Multi-pass membrane protein</topology>
    </subcellularLocation>
</comment>
<organism evidence="8 9">
    <name type="scientific">Ooceraea biroi</name>
    <name type="common">Clonal raider ant</name>
    <name type="synonym">Cerapachys biroi</name>
    <dbReference type="NCBI Taxonomy" id="2015173"/>
    <lineage>
        <taxon>Eukaryota</taxon>
        <taxon>Metazoa</taxon>
        <taxon>Ecdysozoa</taxon>
        <taxon>Arthropoda</taxon>
        <taxon>Hexapoda</taxon>
        <taxon>Insecta</taxon>
        <taxon>Pterygota</taxon>
        <taxon>Neoptera</taxon>
        <taxon>Endopterygota</taxon>
        <taxon>Hymenoptera</taxon>
        <taxon>Apocrita</taxon>
        <taxon>Aculeata</taxon>
        <taxon>Formicoidea</taxon>
        <taxon>Formicidae</taxon>
        <taxon>Dorylinae</taxon>
        <taxon>Ooceraea</taxon>
    </lineage>
</organism>
<protein>
    <submittedName>
        <fullName evidence="8">Ninjurin-1</fullName>
    </submittedName>
</protein>
<dbReference type="InterPro" id="IPR007007">
    <property type="entry name" value="Ninjurin"/>
</dbReference>
<dbReference type="PANTHER" id="PTHR12316">
    <property type="entry name" value="NINJURIN-RELATED"/>
    <property type="match status" value="1"/>
</dbReference>
<evidence type="ECO:0000256" key="6">
    <source>
        <dbReference type="ARBA" id="ARBA00023136"/>
    </source>
</evidence>
<reference evidence="8 9" key="1">
    <citation type="journal article" date="2014" name="Curr. Biol.">
        <title>The genome of the clonal raider ant Cerapachys biroi.</title>
        <authorList>
            <person name="Oxley P.R."/>
            <person name="Ji L."/>
            <person name="Fetter-Pruneda I."/>
            <person name="McKenzie S.K."/>
            <person name="Li C."/>
            <person name="Hu H."/>
            <person name="Zhang G."/>
            <person name="Kronauer D.J."/>
        </authorList>
    </citation>
    <scope>NUCLEOTIDE SEQUENCE [LARGE SCALE GENOMIC DNA]</scope>
</reference>
<dbReference type="EMBL" id="KK107411">
    <property type="protein sequence ID" value="EZA51168.1"/>
    <property type="molecule type" value="Genomic_DNA"/>
</dbReference>
<sequence length="177" mass="19608">MDDTSVKIEIIEDMANRSLPTFIKMNTDENVVINEPGVIQESIDTTDKRSPNYTAKQVNSFAAKKTVAQGMMDVALITANANQLRYLIEYQRNSPTFYLIMILIAISLSLQVAVGISLIFKGRFDIKGKSKSVNAQKINNYVVVGVFLITIINVFIAAFSITVPSTEPLPVMISTNR</sequence>
<dbReference type="PANTHER" id="PTHR12316:SF1">
    <property type="entry name" value="NINJURIN-B"/>
    <property type="match status" value="1"/>
</dbReference>
<dbReference type="OrthoDB" id="6114058at2759"/>
<dbReference type="GO" id="GO:0016020">
    <property type="term" value="C:membrane"/>
    <property type="evidence" value="ECO:0007669"/>
    <property type="project" value="UniProtKB-SubCell"/>
</dbReference>
<dbReference type="AlphaFoldDB" id="A0A026W595"/>
<name>A0A026W595_OOCBI</name>
<evidence type="ECO:0000313" key="8">
    <source>
        <dbReference type="EMBL" id="EZA51168.1"/>
    </source>
</evidence>
<dbReference type="Proteomes" id="UP000053097">
    <property type="component" value="Unassembled WGS sequence"/>
</dbReference>
<proteinExistence type="inferred from homology"/>
<evidence type="ECO:0000256" key="4">
    <source>
        <dbReference type="ARBA" id="ARBA00022889"/>
    </source>
</evidence>
<evidence type="ECO:0000256" key="7">
    <source>
        <dbReference type="SAM" id="Phobius"/>
    </source>
</evidence>
<evidence type="ECO:0000256" key="2">
    <source>
        <dbReference type="ARBA" id="ARBA00008141"/>
    </source>
</evidence>
<feature type="transmembrane region" description="Helical" evidence="7">
    <location>
        <begin position="97"/>
        <end position="120"/>
    </location>
</feature>
<evidence type="ECO:0000256" key="5">
    <source>
        <dbReference type="ARBA" id="ARBA00022989"/>
    </source>
</evidence>
<keyword evidence="6 7" id="KW-0472">Membrane</keyword>
<dbReference type="Pfam" id="PF04923">
    <property type="entry name" value="Ninjurin"/>
    <property type="match status" value="1"/>
</dbReference>
<evidence type="ECO:0000313" key="9">
    <source>
        <dbReference type="Proteomes" id="UP000053097"/>
    </source>
</evidence>
<keyword evidence="3 7" id="KW-0812">Transmembrane</keyword>